<reference evidence="2" key="1">
    <citation type="submission" date="2020-09" db="EMBL/GenBank/DDBJ databases">
        <title>Rhizobia associated with sainfoin plants.</title>
        <authorList>
            <person name="Asharfi S."/>
            <person name="Kuzmanovic N."/>
            <person name="Bunk B."/>
            <person name="Sproeer C."/>
            <person name="Becker M."/>
            <person name="Thuenen T."/>
        </authorList>
    </citation>
    <scope>NUCLEOTIDE SEQUENCE</scope>
    <source>
        <strain evidence="2">OM4</strain>
        <plasmid evidence="2">pOM4</plasmid>
    </source>
</reference>
<feature type="chain" id="PRO_5045504316" evidence="1">
    <location>
        <begin position="26"/>
        <end position="269"/>
    </location>
</feature>
<dbReference type="InterPro" id="IPR019613">
    <property type="entry name" value="DUF4198"/>
</dbReference>
<dbReference type="RefSeq" id="WP_258124321.1">
    <property type="nucleotide sequence ID" value="NZ_CP062230.1"/>
</dbReference>
<evidence type="ECO:0000256" key="1">
    <source>
        <dbReference type="SAM" id="SignalP"/>
    </source>
</evidence>
<feature type="signal peptide" evidence="1">
    <location>
        <begin position="1"/>
        <end position="25"/>
    </location>
</feature>
<gene>
    <name evidence="2" type="ORF">IHQ72_35900</name>
</gene>
<keyword evidence="2" id="KW-0614">Plasmid</keyword>
<dbReference type="Pfam" id="PF10670">
    <property type="entry name" value="DUF4198"/>
    <property type="match status" value="1"/>
</dbReference>
<sequence>MLSIGHWGWRGLFAVALLCPNPACAHDFWIEPSTFQPLPGMTISVALRVGQDFIGDPVPYMSNAIDAFFVRQDGEDETLSGSEGLEPAAFLRASGNATAIVAYSSAGSTVELPAGRFKAYLEQYGLDETISERRLREEDAKPARECFYRYAKALLSGTAPSPSVTQLLPFAYEIVPDRDPTTGFGVFRGHIFYDGEPLADARVEALHRQDPSVRLSVRSDAQGGFSLTLPQAGVWLVKSVHMVRAGFFSDCDWESSWASLTFEMPEERP</sequence>
<evidence type="ECO:0000313" key="3">
    <source>
        <dbReference type="Proteomes" id="UP001058098"/>
    </source>
</evidence>
<proteinExistence type="predicted"/>
<dbReference type="EMBL" id="CP062230">
    <property type="protein sequence ID" value="UVC19431.1"/>
    <property type="molecule type" value="Genomic_DNA"/>
</dbReference>
<dbReference type="Proteomes" id="UP001058098">
    <property type="component" value="Plasmid pOM4"/>
</dbReference>
<protein>
    <submittedName>
        <fullName evidence="2">DUF4198 domain-containing protein</fullName>
    </submittedName>
</protein>
<organism evidence="2 3">
    <name type="scientific">Mesorhizobium onobrychidis</name>
    <dbReference type="NCBI Taxonomy" id="2775404"/>
    <lineage>
        <taxon>Bacteria</taxon>
        <taxon>Pseudomonadati</taxon>
        <taxon>Pseudomonadota</taxon>
        <taxon>Alphaproteobacteria</taxon>
        <taxon>Hyphomicrobiales</taxon>
        <taxon>Phyllobacteriaceae</taxon>
        <taxon>Mesorhizobium</taxon>
    </lineage>
</organism>
<evidence type="ECO:0000313" key="2">
    <source>
        <dbReference type="EMBL" id="UVC19431.1"/>
    </source>
</evidence>
<accession>A0ABY5R7G2</accession>
<geneLocation type="plasmid" evidence="2 3">
    <name>pOM4</name>
</geneLocation>
<keyword evidence="3" id="KW-1185">Reference proteome</keyword>
<keyword evidence="1" id="KW-0732">Signal</keyword>
<name>A0ABY5R7G2_9HYPH</name>